<evidence type="ECO:0000259" key="1">
    <source>
        <dbReference type="Pfam" id="PF00483"/>
    </source>
</evidence>
<dbReference type="eggNOG" id="arCOG00663">
    <property type="taxonomic scope" value="Archaea"/>
</dbReference>
<reference evidence="3 4" key="2">
    <citation type="journal article" date="2008" name="Int. J. Syst. Evol. Microbiol.">
        <title>Methanocella paludicola gen. nov., sp. nov., a methane-producing archaeon, the first isolate of the lineage 'Rice Cluster I', and proposal of the new archaeal order Methanocellales ord. nov.</title>
        <authorList>
            <person name="Sakai S."/>
            <person name="Imachi H."/>
            <person name="Hanada S."/>
            <person name="Ohashi A."/>
            <person name="Harada H."/>
            <person name="Kamagata Y."/>
        </authorList>
    </citation>
    <scope>NUCLEOTIDE SEQUENCE [LARGE SCALE GENOMIC DNA]</scope>
    <source>
        <strain evidence="4">DSM 17711 / JCM 13418 / NBRC 101707 / SANAE</strain>
    </source>
</reference>
<evidence type="ECO:0000313" key="3">
    <source>
        <dbReference type="EMBL" id="BAI60345.1"/>
    </source>
</evidence>
<dbReference type="InterPro" id="IPR011051">
    <property type="entry name" value="RmlC_Cupin_sf"/>
</dbReference>
<dbReference type="SUPFAM" id="SSF53448">
    <property type="entry name" value="Nucleotide-diphospho-sugar transferases"/>
    <property type="match status" value="1"/>
</dbReference>
<feature type="domain" description="Cupin type-2" evidence="2">
    <location>
        <begin position="253"/>
        <end position="309"/>
    </location>
</feature>
<dbReference type="InterPro" id="IPR050486">
    <property type="entry name" value="Mannose-1P_guanyltransferase"/>
</dbReference>
<dbReference type="RefSeq" id="WP_012899025.1">
    <property type="nucleotide sequence ID" value="NC_013665.1"/>
</dbReference>
<name>D1YV73_METPS</name>
<dbReference type="GO" id="GO:0016740">
    <property type="term" value="F:transferase activity"/>
    <property type="evidence" value="ECO:0007669"/>
    <property type="project" value="UniProtKB-KW"/>
</dbReference>
<organism evidence="3 4">
    <name type="scientific">Methanocella paludicola (strain DSM 17711 / JCM 13418 / NBRC 101707 / SANAE)</name>
    <dbReference type="NCBI Taxonomy" id="304371"/>
    <lineage>
        <taxon>Archaea</taxon>
        <taxon>Methanobacteriati</taxon>
        <taxon>Methanobacteriota</taxon>
        <taxon>Stenosarchaea group</taxon>
        <taxon>Methanomicrobia</taxon>
        <taxon>Methanocellales</taxon>
        <taxon>Methanocellaceae</taxon>
        <taxon>Methanocella</taxon>
    </lineage>
</organism>
<accession>D1YV73</accession>
<dbReference type="CDD" id="cd04181">
    <property type="entry name" value="NTP_transferase"/>
    <property type="match status" value="1"/>
</dbReference>
<dbReference type="InParanoid" id="D1YV73"/>
<dbReference type="InterPro" id="IPR014710">
    <property type="entry name" value="RmlC-like_jellyroll"/>
</dbReference>
<dbReference type="InterPro" id="IPR005835">
    <property type="entry name" value="NTP_transferase_dom"/>
</dbReference>
<evidence type="ECO:0000313" key="4">
    <source>
        <dbReference type="Proteomes" id="UP000001882"/>
    </source>
</evidence>
<gene>
    <name evidence="3" type="ordered locus">MCP_0273</name>
</gene>
<dbReference type="Pfam" id="PF07883">
    <property type="entry name" value="Cupin_2"/>
    <property type="match status" value="1"/>
</dbReference>
<reference evidence="3 4" key="1">
    <citation type="journal article" date="2007" name="Appl. Environ. Microbiol.">
        <title>Isolation of key methanogens for global methane emission from rice paddy fields: a novel isolate affiliated with the clone cluster rice cluster I.</title>
        <authorList>
            <person name="Sakai S."/>
            <person name="Imachi H."/>
            <person name="Sekiguchi Y."/>
            <person name="Ohashi A."/>
            <person name="Harada H."/>
            <person name="Kamagata Y."/>
        </authorList>
    </citation>
    <scope>NUCLEOTIDE SEQUENCE [LARGE SCALE GENOMIC DNA]</scope>
    <source>
        <strain evidence="4">DSM 17711 / JCM 13418 / NBRC 101707 / SANAE</strain>
    </source>
</reference>
<dbReference type="Pfam" id="PF00483">
    <property type="entry name" value="NTP_transferase"/>
    <property type="match status" value="1"/>
</dbReference>
<dbReference type="GeneID" id="8680405"/>
<feature type="domain" description="Nucleotidyl transferase" evidence="1">
    <location>
        <begin position="3"/>
        <end position="223"/>
    </location>
</feature>
<dbReference type="InterPro" id="IPR029044">
    <property type="entry name" value="Nucleotide-diphossugar_trans"/>
</dbReference>
<dbReference type="AlphaFoldDB" id="D1YV73"/>
<dbReference type="EMBL" id="AP011532">
    <property type="protein sequence ID" value="BAI60345.1"/>
    <property type="molecule type" value="Genomic_DNA"/>
</dbReference>
<dbReference type="PATRIC" id="fig|304371.9.peg.276"/>
<dbReference type="OrthoDB" id="15372at2157"/>
<keyword evidence="3" id="KW-0808">Transferase</keyword>
<dbReference type="STRING" id="304371.MCP_0273"/>
<keyword evidence="4" id="KW-1185">Reference proteome</keyword>
<proteinExistence type="predicted"/>
<dbReference type="SUPFAM" id="SSF51182">
    <property type="entry name" value="RmlC-like cupins"/>
    <property type="match status" value="1"/>
</dbReference>
<dbReference type="Gene3D" id="3.90.550.10">
    <property type="entry name" value="Spore Coat Polysaccharide Biosynthesis Protein SpsA, Chain A"/>
    <property type="match status" value="1"/>
</dbReference>
<dbReference type="KEGG" id="mpd:MCP_0273"/>
<sequence>MIGMILCGGSGKKLKPYTDNTPAPLVEIKDDVTILDKQLFDFASAGIDEAILLTGYKSDMIESRYGDKFKGVKISYHVEDKPLGTLNALKAGMQLAKGEDVVVRNGDVVTDANLKKMMLKHKNNPYPVTMFVTRMRSPYGIVDLGDDKVRSFKEKPVLEYYINGGIYCINHDVPVSGFEGKTLEHALFPRLAEASSLGYYREDGVFWATVDTVRELEEVRKEYRNKTDKPWGYEKVLISTDKYLTKELYIRAGYQTSFHKHPRKDETMYIIEGVGYIEFEDHKEHFGKNDTVRIEPNVPHTIVATENTVLHEVSTPFLEDTVRIKDYYNVR</sequence>
<evidence type="ECO:0000259" key="2">
    <source>
        <dbReference type="Pfam" id="PF07883"/>
    </source>
</evidence>
<dbReference type="InterPro" id="IPR013096">
    <property type="entry name" value="Cupin_2"/>
</dbReference>
<dbReference type="Proteomes" id="UP000001882">
    <property type="component" value="Chromosome"/>
</dbReference>
<reference evidence="4" key="3">
    <citation type="journal article" date="2011" name="PLoS ONE">
        <title>Genome sequence of a mesophilic hydrogenotrophic methanogen Methanocella paludicola, the first cultivated representative of the order Methanocellales.</title>
        <authorList>
            <person name="Sakai S."/>
            <person name="Takaki Y."/>
            <person name="Shimamura S."/>
            <person name="Sekine M."/>
            <person name="Tajima T."/>
            <person name="Kosugi H."/>
            <person name="Ichikawa N."/>
            <person name="Tasumi E."/>
            <person name="Hiraki A.T."/>
            <person name="Shimizu A."/>
            <person name="Kato Y."/>
            <person name="Nishiko R."/>
            <person name="Mori K."/>
            <person name="Fujita N."/>
            <person name="Imachi H."/>
            <person name="Takai K."/>
        </authorList>
    </citation>
    <scope>NUCLEOTIDE SEQUENCE [LARGE SCALE GENOMIC DNA]</scope>
    <source>
        <strain evidence="4">DSM 17711 / JCM 13418 / NBRC 101707 / SANAE</strain>
    </source>
</reference>
<dbReference type="Gene3D" id="2.60.120.10">
    <property type="entry name" value="Jelly Rolls"/>
    <property type="match status" value="1"/>
</dbReference>
<dbReference type="PANTHER" id="PTHR22572">
    <property type="entry name" value="SUGAR-1-PHOSPHATE GUANYL TRANSFERASE"/>
    <property type="match status" value="1"/>
</dbReference>
<protein>
    <submittedName>
        <fullName evidence="3">Nucleotidyl transferase</fullName>
    </submittedName>
</protein>
<dbReference type="eggNOG" id="arCOG03003">
    <property type="taxonomic scope" value="Archaea"/>
</dbReference>